<organism evidence="3">
    <name type="scientific">Perkinsus marinus (strain ATCC 50983 / TXsc)</name>
    <dbReference type="NCBI Taxonomy" id="423536"/>
    <lineage>
        <taxon>Eukaryota</taxon>
        <taxon>Sar</taxon>
        <taxon>Alveolata</taxon>
        <taxon>Perkinsozoa</taxon>
        <taxon>Perkinsea</taxon>
        <taxon>Perkinsida</taxon>
        <taxon>Perkinsidae</taxon>
        <taxon>Perkinsus</taxon>
    </lineage>
</organism>
<keyword evidence="3" id="KW-1185">Reference proteome</keyword>
<dbReference type="RefSeq" id="XP_002774772.1">
    <property type="nucleotide sequence ID" value="XM_002774726.1"/>
</dbReference>
<feature type="region of interest" description="Disordered" evidence="1">
    <location>
        <begin position="29"/>
        <end position="51"/>
    </location>
</feature>
<reference evidence="2 3" key="1">
    <citation type="submission" date="2008-07" db="EMBL/GenBank/DDBJ databases">
        <authorList>
            <person name="El-Sayed N."/>
            <person name="Caler E."/>
            <person name="Inman J."/>
            <person name="Amedeo P."/>
            <person name="Hass B."/>
            <person name="Wortman J."/>
        </authorList>
    </citation>
    <scope>NUCLEOTIDE SEQUENCE [LARGE SCALE GENOMIC DNA]</scope>
    <source>
        <strain evidence="3">ATCC 50983 / TXsc</strain>
    </source>
</reference>
<dbReference type="Proteomes" id="UP000007800">
    <property type="component" value="Unassembled WGS sequence"/>
</dbReference>
<sequence length="51" mass="5697">MCIASLHGLVRILEFDNPFYIRCGFRAPISSGQNDEQNEKVNANVAPFGKE</sequence>
<proteinExistence type="predicted"/>
<dbReference type="AlphaFoldDB" id="C5L9J5"/>
<gene>
    <name evidence="2" type="ORF">Pmar_PMAR022641</name>
</gene>
<evidence type="ECO:0000313" key="3">
    <source>
        <dbReference type="Proteomes" id="UP000007800"/>
    </source>
</evidence>
<name>C5L9J5_PERM5</name>
<dbReference type="InParanoid" id="C5L9J5"/>
<protein>
    <submittedName>
        <fullName evidence="2">Uncharacterized protein</fullName>
    </submittedName>
</protein>
<dbReference type="GeneID" id="9055921"/>
<evidence type="ECO:0000256" key="1">
    <source>
        <dbReference type="SAM" id="MobiDB-lite"/>
    </source>
</evidence>
<accession>C5L9J5</accession>
<evidence type="ECO:0000313" key="2">
    <source>
        <dbReference type="EMBL" id="EER06588.1"/>
    </source>
</evidence>
<dbReference type="EMBL" id="GG680505">
    <property type="protein sequence ID" value="EER06588.1"/>
    <property type="molecule type" value="Genomic_DNA"/>
</dbReference>